<dbReference type="STRING" id="889453.SAMN03080601_03506"/>
<dbReference type="InterPro" id="IPR046897">
    <property type="entry name" value="ABC-3C_MC6"/>
</dbReference>
<dbReference type="RefSeq" id="WP_079559155.1">
    <property type="nucleotide sequence ID" value="NZ_CP021904.1"/>
</dbReference>
<evidence type="ECO:0000313" key="1">
    <source>
        <dbReference type="EMBL" id="SKC24212.1"/>
    </source>
</evidence>
<name>A0A1T5HU71_9BACT</name>
<reference evidence="1 2" key="1">
    <citation type="submission" date="2017-02" db="EMBL/GenBank/DDBJ databases">
        <authorList>
            <person name="Peterson S.W."/>
        </authorList>
    </citation>
    <scope>NUCLEOTIDE SEQUENCE [LARGE SCALE GENOMIC DNA]</scope>
    <source>
        <strain evidence="1 2">DSM 24412</strain>
    </source>
</reference>
<proteinExistence type="predicted"/>
<sequence length="77" mass="9040">MIIDKNINPERDLYYLGGILIDILQKKNNKEVDYMDLYTLINNEKEITINLYSLTLDWLFILGIVVKGENGKIKKCF</sequence>
<gene>
    <name evidence="1" type="ORF">SAMN03080601_03506</name>
</gene>
<protein>
    <submittedName>
        <fullName evidence="1">Uncharacterized protein</fullName>
    </submittedName>
</protein>
<organism evidence="1 2">
    <name type="scientific">Alkalitalea saponilacus</name>
    <dbReference type="NCBI Taxonomy" id="889453"/>
    <lineage>
        <taxon>Bacteria</taxon>
        <taxon>Pseudomonadati</taxon>
        <taxon>Bacteroidota</taxon>
        <taxon>Bacteroidia</taxon>
        <taxon>Marinilabiliales</taxon>
        <taxon>Marinilabiliaceae</taxon>
        <taxon>Alkalitalea</taxon>
    </lineage>
</organism>
<dbReference type="OrthoDB" id="6636604at2"/>
<dbReference type="Pfam" id="PF20293">
    <property type="entry name" value="MC6"/>
    <property type="match status" value="1"/>
</dbReference>
<keyword evidence="2" id="KW-1185">Reference proteome</keyword>
<dbReference type="KEGG" id="asx:CDL62_15255"/>
<dbReference type="Proteomes" id="UP000191055">
    <property type="component" value="Unassembled WGS sequence"/>
</dbReference>
<accession>A0A1T5HU71</accession>
<dbReference type="AlphaFoldDB" id="A0A1T5HU71"/>
<evidence type="ECO:0000313" key="2">
    <source>
        <dbReference type="Proteomes" id="UP000191055"/>
    </source>
</evidence>
<dbReference type="EMBL" id="FUYV01000043">
    <property type="protein sequence ID" value="SKC24212.1"/>
    <property type="molecule type" value="Genomic_DNA"/>
</dbReference>